<proteinExistence type="predicted"/>
<evidence type="ECO:0000313" key="3">
    <source>
        <dbReference type="Proteomes" id="UP000635565"/>
    </source>
</evidence>
<dbReference type="InterPro" id="IPR041698">
    <property type="entry name" value="Methyltransf_25"/>
</dbReference>
<gene>
    <name evidence="2" type="ORF">KSZ_35240</name>
</gene>
<comment type="caution">
    <text evidence="2">The sequence shown here is derived from an EMBL/GenBank/DDBJ whole genome shotgun (WGS) entry which is preliminary data.</text>
</comment>
<protein>
    <recommendedName>
        <fullName evidence="1">Methyltransferase domain-containing protein</fullName>
    </recommendedName>
</protein>
<evidence type="ECO:0000259" key="1">
    <source>
        <dbReference type="Pfam" id="PF13649"/>
    </source>
</evidence>
<dbReference type="EMBL" id="BNJJ01000009">
    <property type="protein sequence ID" value="GHO85518.1"/>
    <property type="molecule type" value="Genomic_DNA"/>
</dbReference>
<feature type="domain" description="Methyltransferase" evidence="1">
    <location>
        <begin position="62"/>
        <end position="157"/>
    </location>
</feature>
<organism evidence="2 3">
    <name type="scientific">Dictyobacter formicarum</name>
    <dbReference type="NCBI Taxonomy" id="2778368"/>
    <lineage>
        <taxon>Bacteria</taxon>
        <taxon>Bacillati</taxon>
        <taxon>Chloroflexota</taxon>
        <taxon>Ktedonobacteria</taxon>
        <taxon>Ktedonobacterales</taxon>
        <taxon>Dictyobacteraceae</taxon>
        <taxon>Dictyobacter</taxon>
    </lineage>
</organism>
<dbReference type="InterPro" id="IPR029063">
    <property type="entry name" value="SAM-dependent_MTases_sf"/>
</dbReference>
<name>A0ABQ3VJG8_9CHLR</name>
<dbReference type="CDD" id="cd02440">
    <property type="entry name" value="AdoMet_MTases"/>
    <property type="match status" value="1"/>
</dbReference>
<dbReference type="SUPFAM" id="SSF53335">
    <property type="entry name" value="S-adenosyl-L-methionine-dependent methyltransferases"/>
    <property type="match status" value="1"/>
</dbReference>
<reference evidence="2 3" key="1">
    <citation type="journal article" date="2021" name="Int. J. Syst. Evol. Microbiol.">
        <title>Reticulibacter mediterranei gen. nov., sp. nov., within the new family Reticulibacteraceae fam. nov., and Ktedonospora formicarum gen. nov., sp. nov., Ktedonobacter robiniae sp. nov., Dictyobacter formicarum sp. nov. and Dictyobacter arantiisoli sp. nov., belonging to the class Ktedonobacteria.</title>
        <authorList>
            <person name="Yabe S."/>
            <person name="Zheng Y."/>
            <person name="Wang C.M."/>
            <person name="Sakai Y."/>
            <person name="Abe K."/>
            <person name="Yokota A."/>
            <person name="Donadio S."/>
            <person name="Cavaletti L."/>
            <person name="Monciardini P."/>
        </authorList>
    </citation>
    <scope>NUCLEOTIDE SEQUENCE [LARGE SCALE GENOMIC DNA]</scope>
    <source>
        <strain evidence="2 3">SOSP1-9</strain>
    </source>
</reference>
<dbReference type="Gene3D" id="3.40.50.150">
    <property type="entry name" value="Vaccinia Virus protein VP39"/>
    <property type="match status" value="1"/>
</dbReference>
<dbReference type="Pfam" id="PF13649">
    <property type="entry name" value="Methyltransf_25"/>
    <property type="match status" value="1"/>
</dbReference>
<sequence>MDDKELESWFEANKVLLETAYLAGTHPWQQSGVGLRTPRSVDYWETLRRPIADCITSSSIFLDVGCANGYLLECILRWTHERGLLIDPYGLDFSEKLVALAQARLPQYADHIFLGNAWEWSPPRKFDFVNTLLDYVPDELQEAFVHRLLERYVQPGGRLLVAEYRGGHTGVPEKRIDEKIGQWDLPIEMVRSSHFEQEPMCQTHIAVIRRTT</sequence>
<dbReference type="Proteomes" id="UP000635565">
    <property type="component" value="Unassembled WGS sequence"/>
</dbReference>
<dbReference type="RefSeq" id="WP_201363168.1">
    <property type="nucleotide sequence ID" value="NZ_BNJJ01000009.1"/>
</dbReference>
<keyword evidence="3" id="KW-1185">Reference proteome</keyword>
<accession>A0ABQ3VJG8</accession>
<evidence type="ECO:0000313" key="2">
    <source>
        <dbReference type="EMBL" id="GHO85518.1"/>
    </source>
</evidence>